<organism evidence="7">
    <name type="scientific">Puccinia triticina (isolate 1-1 / race 1 (BBBD))</name>
    <name type="common">Brown leaf rust fungus</name>
    <dbReference type="NCBI Taxonomy" id="630390"/>
    <lineage>
        <taxon>Eukaryota</taxon>
        <taxon>Fungi</taxon>
        <taxon>Dikarya</taxon>
        <taxon>Basidiomycota</taxon>
        <taxon>Pucciniomycotina</taxon>
        <taxon>Pucciniomycetes</taxon>
        <taxon>Pucciniales</taxon>
        <taxon>Pucciniaceae</taxon>
        <taxon>Puccinia</taxon>
    </lineage>
</organism>
<dbReference type="InterPro" id="IPR053238">
    <property type="entry name" value="RING-H2_zinc_finger"/>
</dbReference>
<reference evidence="8" key="4">
    <citation type="submission" date="2025-05" db="UniProtKB">
        <authorList>
            <consortium name="EnsemblFungi"/>
        </authorList>
    </citation>
    <scope>IDENTIFICATION</scope>
    <source>
        <strain evidence="8">isolate 1-1 / race 1 (BBBD)</strain>
    </source>
</reference>
<evidence type="ECO:0000256" key="3">
    <source>
        <dbReference type="ARBA" id="ARBA00022833"/>
    </source>
</evidence>
<dbReference type="OrthoDB" id="636518at2759"/>
<evidence type="ECO:0000256" key="2">
    <source>
        <dbReference type="ARBA" id="ARBA00022771"/>
    </source>
</evidence>
<dbReference type="InterPro" id="IPR001841">
    <property type="entry name" value="Znf_RING"/>
</dbReference>
<reference evidence="7" key="1">
    <citation type="submission" date="2009-11" db="EMBL/GenBank/DDBJ databases">
        <authorList>
            <consortium name="The Broad Institute Genome Sequencing Platform"/>
            <person name="Ward D."/>
            <person name="Feldgarden M."/>
            <person name="Earl A."/>
            <person name="Young S.K."/>
            <person name="Zeng Q."/>
            <person name="Koehrsen M."/>
            <person name="Alvarado L."/>
            <person name="Berlin A."/>
            <person name="Bochicchio J."/>
            <person name="Borenstein D."/>
            <person name="Chapman S.B."/>
            <person name="Chen Z."/>
            <person name="Engels R."/>
            <person name="Freedman E."/>
            <person name="Gellesch M."/>
            <person name="Goldberg J."/>
            <person name="Griggs A."/>
            <person name="Gujja S."/>
            <person name="Heilman E."/>
            <person name="Heiman D."/>
            <person name="Hepburn T."/>
            <person name="Howarth C."/>
            <person name="Jen D."/>
            <person name="Larson L."/>
            <person name="Lewis B."/>
            <person name="Mehta T."/>
            <person name="Park D."/>
            <person name="Pearson M."/>
            <person name="Roberts A."/>
            <person name="Saif S."/>
            <person name="Shea T."/>
            <person name="Shenoy N."/>
            <person name="Sisk P."/>
            <person name="Stolte C."/>
            <person name="Sykes S."/>
            <person name="Thomson T."/>
            <person name="Walk T."/>
            <person name="White J."/>
            <person name="Yandava C."/>
            <person name="Izard J."/>
            <person name="Baranova O.V."/>
            <person name="Blanton J.M."/>
            <person name="Tanner A.C."/>
            <person name="Dewhirst F.E."/>
            <person name="Haas B."/>
            <person name="Nusbaum C."/>
            <person name="Birren B."/>
        </authorList>
    </citation>
    <scope>NUCLEOTIDE SEQUENCE [LARGE SCALE GENOMIC DNA]</scope>
    <source>
        <strain evidence="7">1-1 BBBD Race 1</strain>
    </source>
</reference>
<dbReference type="GO" id="GO:0008270">
    <property type="term" value="F:zinc ion binding"/>
    <property type="evidence" value="ECO:0007669"/>
    <property type="project" value="UniProtKB-KW"/>
</dbReference>
<gene>
    <name evidence="7" type="ORF">PTTG_25914</name>
</gene>
<feature type="region of interest" description="Disordered" evidence="5">
    <location>
        <begin position="1"/>
        <end position="39"/>
    </location>
</feature>
<sequence length="293" mass="33056">MKLISEAEDGLRNLSRLQAPDPNIQSPSEEELKSKTSPQPHILRSSIIRLACTPIIQPLRRCSRPPSSFPMAARALMLCLILVGRSFAPDPCHRVDWVDPREETAEFAGSPRSSRTAVSVPDHGPQRKLATGLAWPSTTLVHRNSRGGRKNSMTMGSAQPGLDQEASVDAPNEQEEVVTPHPITSREECCPVCLEEWVTRPEENRIWNGCGHEFHTHCVGWEERCPLCRRSVSGEVEPDYNTRLANSRILRVVDAVFGIDADSPQRRRFVWFHIALFVLYHLWNSWSQSSQPR</sequence>
<accession>A0A180GY51</accession>
<dbReference type="InterPro" id="IPR013083">
    <property type="entry name" value="Znf_RING/FYVE/PHD"/>
</dbReference>
<keyword evidence="1" id="KW-0479">Metal-binding</keyword>
<proteinExistence type="predicted"/>
<evidence type="ECO:0000256" key="1">
    <source>
        <dbReference type="ARBA" id="ARBA00022723"/>
    </source>
</evidence>
<dbReference type="PANTHER" id="PTHR14155:SF627">
    <property type="entry name" value="OS06G0192800 PROTEIN"/>
    <property type="match status" value="1"/>
</dbReference>
<dbReference type="Proteomes" id="UP000005240">
    <property type="component" value="Unassembled WGS sequence"/>
</dbReference>
<evidence type="ECO:0000256" key="5">
    <source>
        <dbReference type="SAM" id="MobiDB-lite"/>
    </source>
</evidence>
<protein>
    <submittedName>
        <fullName evidence="8">RING-type domain-containing protein</fullName>
    </submittedName>
</protein>
<dbReference type="EnsemblFungi" id="PTTG_25914-t43_1">
    <property type="protein sequence ID" value="PTTG_25914-t43_1-p1"/>
    <property type="gene ID" value="PTTG_25914"/>
</dbReference>
<dbReference type="EMBL" id="ADAS02000011">
    <property type="protein sequence ID" value="OAV97660.1"/>
    <property type="molecule type" value="Genomic_DNA"/>
</dbReference>
<evidence type="ECO:0000313" key="7">
    <source>
        <dbReference type="EMBL" id="OAV97660.1"/>
    </source>
</evidence>
<dbReference type="SUPFAM" id="SSF57850">
    <property type="entry name" value="RING/U-box"/>
    <property type="match status" value="1"/>
</dbReference>
<keyword evidence="9" id="KW-1185">Reference proteome</keyword>
<feature type="region of interest" description="Disordered" evidence="5">
    <location>
        <begin position="141"/>
        <end position="178"/>
    </location>
</feature>
<dbReference type="VEuPathDB" id="FungiDB:PTTG_25914"/>
<feature type="domain" description="RING-type" evidence="6">
    <location>
        <begin position="190"/>
        <end position="229"/>
    </location>
</feature>
<evidence type="ECO:0000313" key="8">
    <source>
        <dbReference type="EnsemblFungi" id="PTTG_25914-t43_1-p1"/>
    </source>
</evidence>
<dbReference type="PANTHER" id="PTHR14155">
    <property type="entry name" value="RING FINGER DOMAIN-CONTAINING"/>
    <property type="match status" value="1"/>
</dbReference>
<reference evidence="7" key="2">
    <citation type="submission" date="2016-05" db="EMBL/GenBank/DDBJ databases">
        <title>Comparative analysis highlights variable genome content of wheat rusts and divergence of the mating loci.</title>
        <authorList>
            <person name="Cuomo C.A."/>
            <person name="Bakkeren G."/>
            <person name="Szabo L."/>
            <person name="Khalil H."/>
            <person name="Joly D."/>
            <person name="Goldberg J."/>
            <person name="Young S."/>
            <person name="Zeng Q."/>
            <person name="Fellers J."/>
        </authorList>
    </citation>
    <scope>NUCLEOTIDE SEQUENCE [LARGE SCALE GENOMIC DNA]</scope>
    <source>
        <strain evidence="7">1-1 BBBD Race 1</strain>
    </source>
</reference>
<reference evidence="8 9" key="3">
    <citation type="journal article" date="2017" name="G3 (Bethesda)">
        <title>Comparative analysis highlights variable genome content of wheat rusts and divergence of the mating loci.</title>
        <authorList>
            <person name="Cuomo C.A."/>
            <person name="Bakkeren G."/>
            <person name="Khalil H.B."/>
            <person name="Panwar V."/>
            <person name="Joly D."/>
            <person name="Linning R."/>
            <person name="Sakthikumar S."/>
            <person name="Song X."/>
            <person name="Adiconis X."/>
            <person name="Fan L."/>
            <person name="Goldberg J.M."/>
            <person name="Levin J.Z."/>
            <person name="Young S."/>
            <person name="Zeng Q."/>
            <person name="Anikster Y."/>
            <person name="Bruce M."/>
            <person name="Wang M."/>
            <person name="Yin C."/>
            <person name="McCallum B."/>
            <person name="Szabo L.J."/>
            <person name="Hulbert S."/>
            <person name="Chen X."/>
            <person name="Fellers J.P."/>
        </authorList>
    </citation>
    <scope>NUCLEOTIDE SEQUENCE</scope>
    <source>
        <strain evidence="8">isolate 1-1 / race 1 (BBBD)</strain>
        <strain evidence="9">Isolate 1-1 / race 1 (BBBD)</strain>
    </source>
</reference>
<feature type="region of interest" description="Disordered" evidence="5">
    <location>
        <begin position="106"/>
        <end position="129"/>
    </location>
</feature>
<keyword evidence="3" id="KW-0862">Zinc</keyword>
<keyword evidence="2 4" id="KW-0863">Zinc-finger</keyword>
<dbReference type="SMART" id="SM00184">
    <property type="entry name" value="RING"/>
    <property type="match status" value="1"/>
</dbReference>
<evidence type="ECO:0000256" key="4">
    <source>
        <dbReference type="PROSITE-ProRule" id="PRU00175"/>
    </source>
</evidence>
<dbReference type="AlphaFoldDB" id="A0A180GY51"/>
<evidence type="ECO:0000259" key="6">
    <source>
        <dbReference type="PROSITE" id="PS50089"/>
    </source>
</evidence>
<evidence type="ECO:0000313" key="9">
    <source>
        <dbReference type="Proteomes" id="UP000005240"/>
    </source>
</evidence>
<dbReference type="PROSITE" id="PS50089">
    <property type="entry name" value="ZF_RING_2"/>
    <property type="match status" value="1"/>
</dbReference>
<dbReference type="Gene3D" id="3.30.40.10">
    <property type="entry name" value="Zinc/RING finger domain, C3HC4 (zinc finger)"/>
    <property type="match status" value="1"/>
</dbReference>
<name>A0A180GY51_PUCT1</name>